<keyword evidence="2" id="KW-1185">Reference proteome</keyword>
<gene>
    <name evidence="1" type="ordered locus">Acid345_0344</name>
</gene>
<dbReference type="KEGG" id="aba:Acid345_0344"/>
<reference evidence="1 2" key="1">
    <citation type="journal article" date="2009" name="Appl. Environ. Microbiol.">
        <title>Three genomes from the phylum Acidobacteria provide insight into the lifestyles of these microorganisms in soils.</title>
        <authorList>
            <person name="Ward N.L."/>
            <person name="Challacombe J.F."/>
            <person name="Janssen P.H."/>
            <person name="Henrissat B."/>
            <person name="Coutinho P.M."/>
            <person name="Wu M."/>
            <person name="Xie G."/>
            <person name="Haft D.H."/>
            <person name="Sait M."/>
            <person name="Badger J."/>
            <person name="Barabote R.D."/>
            <person name="Bradley B."/>
            <person name="Brettin T.S."/>
            <person name="Brinkac L.M."/>
            <person name="Bruce D."/>
            <person name="Creasy T."/>
            <person name="Daugherty S.C."/>
            <person name="Davidsen T.M."/>
            <person name="DeBoy R.T."/>
            <person name="Detter J.C."/>
            <person name="Dodson R.J."/>
            <person name="Durkin A.S."/>
            <person name="Ganapathy A."/>
            <person name="Gwinn-Giglio M."/>
            <person name="Han C.S."/>
            <person name="Khouri H."/>
            <person name="Kiss H."/>
            <person name="Kothari S.P."/>
            <person name="Madupu R."/>
            <person name="Nelson K.E."/>
            <person name="Nelson W.C."/>
            <person name="Paulsen I."/>
            <person name="Penn K."/>
            <person name="Ren Q."/>
            <person name="Rosovitz M.J."/>
            <person name="Selengut J.D."/>
            <person name="Shrivastava S."/>
            <person name="Sullivan S.A."/>
            <person name="Tapia R."/>
            <person name="Thompson L.S."/>
            <person name="Watkins K.L."/>
            <person name="Yang Q."/>
            <person name="Yu C."/>
            <person name="Zafar N."/>
            <person name="Zhou L."/>
            <person name="Kuske C.R."/>
        </authorList>
    </citation>
    <scope>NUCLEOTIDE SEQUENCE [LARGE SCALE GENOMIC DNA]</scope>
    <source>
        <strain evidence="1 2">Ellin345</strain>
    </source>
</reference>
<dbReference type="AlphaFoldDB" id="Q1IUV1"/>
<evidence type="ECO:0000313" key="1">
    <source>
        <dbReference type="EMBL" id="ABF39349.1"/>
    </source>
</evidence>
<proteinExistence type="predicted"/>
<accession>Q1IUV1</accession>
<dbReference type="HOGENOM" id="CLU_1314053_0_0_0"/>
<evidence type="ECO:0000313" key="2">
    <source>
        <dbReference type="Proteomes" id="UP000002432"/>
    </source>
</evidence>
<protein>
    <submittedName>
        <fullName evidence="1">Uncharacterized protein</fullName>
    </submittedName>
</protein>
<sequence>MVRAVIANKPMDSEQREMQDRVNLPADAVTVSLWDTLHDGDVLAIESDLLARSLTIVFQVGYVSRFQKLPDETRFVLKFSGVRSVQCLKSASWPGEFTVPPGTSREDERKLIDDYHSKWREESFAWGDLERTTGAGLEVSNALLATADAFVALQLGLLVGDGSYVDAFIRAERIDFFVGEDSVTLGAFSSLGEAYWEAFANRKPSGSDI</sequence>
<dbReference type="EnsemblBacteria" id="ABF39349">
    <property type="protein sequence ID" value="ABF39349"/>
    <property type="gene ID" value="Acid345_0344"/>
</dbReference>
<dbReference type="EMBL" id="CP000360">
    <property type="protein sequence ID" value="ABF39349.1"/>
    <property type="molecule type" value="Genomic_DNA"/>
</dbReference>
<name>Q1IUV1_KORVE</name>
<dbReference type="Proteomes" id="UP000002432">
    <property type="component" value="Chromosome"/>
</dbReference>
<organism evidence="1 2">
    <name type="scientific">Koribacter versatilis (strain Ellin345)</name>
    <dbReference type="NCBI Taxonomy" id="204669"/>
    <lineage>
        <taxon>Bacteria</taxon>
        <taxon>Pseudomonadati</taxon>
        <taxon>Acidobacteriota</taxon>
        <taxon>Terriglobia</taxon>
        <taxon>Terriglobales</taxon>
        <taxon>Candidatus Korobacteraceae</taxon>
        <taxon>Candidatus Korobacter</taxon>
    </lineage>
</organism>
<dbReference type="STRING" id="204669.Acid345_0344"/>